<dbReference type="NCBIfam" id="TIGR00901">
    <property type="entry name" value="2A0125"/>
    <property type="match status" value="1"/>
</dbReference>
<feature type="transmembrane region" description="Helical" evidence="6">
    <location>
        <begin position="328"/>
        <end position="348"/>
    </location>
</feature>
<feature type="transmembrane region" description="Helical" evidence="6">
    <location>
        <begin position="50"/>
        <end position="67"/>
    </location>
</feature>
<dbReference type="PANTHER" id="PTHR12778:SF10">
    <property type="entry name" value="MAJOR FACILITATOR SUPERFAMILY DOMAIN-CONTAINING PROTEIN 3"/>
    <property type="match status" value="1"/>
</dbReference>
<organism evidence="8 9">
    <name type="scientific">Microcystis flos-aquae Mf_WU_F_19750830_S460</name>
    <dbReference type="NCBI Taxonomy" id="2486237"/>
    <lineage>
        <taxon>Bacteria</taxon>
        <taxon>Bacillati</taxon>
        <taxon>Cyanobacteriota</taxon>
        <taxon>Cyanophyceae</taxon>
        <taxon>Oscillatoriophycideae</taxon>
        <taxon>Chroococcales</taxon>
        <taxon>Microcystaceae</taxon>
        <taxon>Microcystis</taxon>
    </lineage>
</organism>
<feature type="domain" description="Major facilitator superfamily (MFS) profile" evidence="7">
    <location>
        <begin position="48"/>
        <end position="443"/>
    </location>
</feature>
<feature type="transmembrane region" description="Helical" evidence="6">
    <location>
        <begin position="419"/>
        <end position="439"/>
    </location>
</feature>
<feature type="transmembrane region" description="Helical" evidence="6">
    <location>
        <begin position="12"/>
        <end position="30"/>
    </location>
</feature>
<dbReference type="InterPro" id="IPR011701">
    <property type="entry name" value="MFS"/>
</dbReference>
<comment type="subcellular location">
    <subcellularLocation>
        <location evidence="1">Cell membrane</location>
        <topology evidence="1">Multi-pass membrane protein</topology>
    </subcellularLocation>
</comment>
<dbReference type="InterPro" id="IPR036259">
    <property type="entry name" value="MFS_trans_sf"/>
</dbReference>
<dbReference type="PROSITE" id="PS50850">
    <property type="entry name" value="MFS"/>
    <property type="match status" value="1"/>
</dbReference>
<feature type="transmembrane region" description="Helical" evidence="6">
    <location>
        <begin position="116"/>
        <end position="135"/>
    </location>
</feature>
<feature type="transmembrane region" description="Helical" evidence="6">
    <location>
        <begin position="209"/>
        <end position="227"/>
    </location>
</feature>
<dbReference type="InterPro" id="IPR020846">
    <property type="entry name" value="MFS_dom"/>
</dbReference>
<protein>
    <submittedName>
        <fullName evidence="8">MFS transporter</fullName>
    </submittedName>
</protein>
<evidence type="ECO:0000256" key="1">
    <source>
        <dbReference type="ARBA" id="ARBA00004651"/>
    </source>
</evidence>
<evidence type="ECO:0000256" key="5">
    <source>
        <dbReference type="ARBA" id="ARBA00023136"/>
    </source>
</evidence>
<keyword evidence="3 6" id="KW-0812">Transmembrane</keyword>
<name>A0A552LJ30_9CHRO</name>
<feature type="transmembrane region" description="Helical" evidence="6">
    <location>
        <begin position="142"/>
        <end position="158"/>
    </location>
</feature>
<evidence type="ECO:0000313" key="8">
    <source>
        <dbReference type="EMBL" id="TRV20238.1"/>
    </source>
</evidence>
<accession>A0A552LJ30</accession>
<comment type="caution">
    <text evidence="8">The sequence shown here is derived from an EMBL/GenBank/DDBJ whole genome shotgun (WGS) entry which is preliminary data.</text>
</comment>
<dbReference type="Gene3D" id="1.20.1250.20">
    <property type="entry name" value="MFS general substrate transporter like domains"/>
    <property type="match status" value="2"/>
</dbReference>
<evidence type="ECO:0000256" key="2">
    <source>
        <dbReference type="ARBA" id="ARBA00022448"/>
    </source>
</evidence>
<evidence type="ECO:0000256" key="4">
    <source>
        <dbReference type="ARBA" id="ARBA00022989"/>
    </source>
</evidence>
<keyword evidence="5 6" id="KW-0472">Membrane</keyword>
<dbReference type="GO" id="GO:0022857">
    <property type="term" value="F:transmembrane transporter activity"/>
    <property type="evidence" value="ECO:0007669"/>
    <property type="project" value="InterPro"/>
</dbReference>
<dbReference type="Pfam" id="PF07690">
    <property type="entry name" value="MFS_1"/>
    <property type="match status" value="1"/>
</dbReference>
<dbReference type="SUPFAM" id="SSF103473">
    <property type="entry name" value="MFS general substrate transporter"/>
    <property type="match status" value="1"/>
</dbReference>
<keyword evidence="2" id="KW-0813">Transport</keyword>
<keyword evidence="4 6" id="KW-1133">Transmembrane helix</keyword>
<proteinExistence type="predicted"/>
<dbReference type="Proteomes" id="UP000320730">
    <property type="component" value="Unassembled WGS sequence"/>
</dbReference>
<dbReference type="GO" id="GO:0005886">
    <property type="term" value="C:plasma membrane"/>
    <property type="evidence" value="ECO:0007669"/>
    <property type="project" value="UniProtKB-SubCell"/>
</dbReference>
<evidence type="ECO:0000256" key="3">
    <source>
        <dbReference type="ARBA" id="ARBA00022692"/>
    </source>
</evidence>
<feature type="transmembrane region" description="Helical" evidence="6">
    <location>
        <begin position="296"/>
        <end position="316"/>
    </location>
</feature>
<evidence type="ECO:0000259" key="7">
    <source>
        <dbReference type="PROSITE" id="PS50850"/>
    </source>
</evidence>
<gene>
    <name evidence="8" type="ORF">EWV40_13800</name>
</gene>
<dbReference type="PANTHER" id="PTHR12778">
    <property type="entry name" value="SOLUTE CARRIER FAMILY 33 ACETYL-COA TRANSPORTER -RELATED"/>
    <property type="match status" value="1"/>
</dbReference>
<dbReference type="InterPro" id="IPR004752">
    <property type="entry name" value="AmpG_permease/AT-1"/>
</dbReference>
<dbReference type="EMBL" id="SFAN01000117">
    <property type="protein sequence ID" value="TRV20238.1"/>
    <property type="molecule type" value="Genomic_DNA"/>
</dbReference>
<sequence length="445" mass="49208">MANMGRCRSELISFFLGQLTIFFNLIYPPILSMIKEISAYLQVFRSQKMAALLFLGFASGLPLFLTSRTLQAWMTTEGVDLKSIGLFSLVTLPYSLKFLWSPLLDRYVPPFLGRRRGWILIAQVCLTLAIGFMAFQQPKQSLELLAINALLIAFFSASQDIAYDAYRTDILEKWEMGAGVAIGVLGYRLALILTGSIALILADHEPWPLVYLFLAGLMALTIIWSFFAPATPPRDDHPQTLLEAVWLPFQEFFQRYRLGQGIGILAFIVLYRLGDALVNNMVTPFLLKTGFSQTDIGAIQGGMGMIATMVGVLLGGSLLSRWGINRSLWIFGLLQAVSNLAYFILANLGQNYPFMVLAINIENFCGGLVTAAFVAFLMSLCNARFTATQFALLSSLMAFSRDILVAPAGVLAAAIGWQWFFLITVIAALPGLALLPLFAPWQEEN</sequence>
<evidence type="ECO:0000313" key="9">
    <source>
        <dbReference type="Proteomes" id="UP000320730"/>
    </source>
</evidence>
<dbReference type="CDD" id="cd17486">
    <property type="entry name" value="MFS_AmpG_like"/>
    <property type="match status" value="1"/>
</dbReference>
<evidence type="ECO:0000256" key="6">
    <source>
        <dbReference type="SAM" id="Phobius"/>
    </source>
</evidence>
<reference evidence="8 9" key="1">
    <citation type="submission" date="2019-01" db="EMBL/GenBank/DDBJ databases">
        <title>Coherence of Microcystis species and biogeography revealed through population genomics.</title>
        <authorList>
            <person name="Perez-Carrascal O.M."/>
            <person name="Terrat Y."/>
            <person name="Giani A."/>
            <person name="Fortin N."/>
            <person name="Tromas N."/>
            <person name="Shapiro B.J."/>
        </authorList>
    </citation>
    <scope>NUCLEOTIDE SEQUENCE [LARGE SCALE GENOMIC DNA]</scope>
    <source>
        <strain evidence="8">Mf_WU_F_19750830_S460</strain>
    </source>
</reference>
<feature type="transmembrane region" description="Helical" evidence="6">
    <location>
        <begin position="390"/>
        <end position="413"/>
    </location>
</feature>
<feature type="transmembrane region" description="Helical" evidence="6">
    <location>
        <begin position="178"/>
        <end position="202"/>
    </location>
</feature>
<feature type="transmembrane region" description="Helical" evidence="6">
    <location>
        <begin position="354"/>
        <end position="378"/>
    </location>
</feature>
<dbReference type="AlphaFoldDB" id="A0A552LJ30"/>